<evidence type="ECO:0000313" key="1">
    <source>
        <dbReference type="EMBL" id="KAK7729661.1"/>
    </source>
</evidence>
<gene>
    <name evidence="1" type="ORF">SLS63_006042</name>
</gene>
<organism evidence="1 2">
    <name type="scientific">Diaporthe eres</name>
    <name type="common">Phomopsis oblonga</name>
    <dbReference type="NCBI Taxonomy" id="83184"/>
    <lineage>
        <taxon>Eukaryota</taxon>
        <taxon>Fungi</taxon>
        <taxon>Dikarya</taxon>
        <taxon>Ascomycota</taxon>
        <taxon>Pezizomycotina</taxon>
        <taxon>Sordariomycetes</taxon>
        <taxon>Sordariomycetidae</taxon>
        <taxon>Diaporthales</taxon>
        <taxon>Diaporthaceae</taxon>
        <taxon>Diaporthe</taxon>
        <taxon>Diaporthe eres species complex</taxon>
    </lineage>
</organism>
<sequence length="123" mass="13436">MGWTQGMANVAPLSPEFFMPGAQRTHLNMDRGSIQGVLALEETSRGTQPDYSGAEDVVLYENDSGWTFEAGLAGVKAHFGSFPFVSQFPGAFEDFYKDLEALMAHRRIAKGCFPGKIILAARC</sequence>
<reference evidence="1 2" key="1">
    <citation type="submission" date="2024-02" db="EMBL/GenBank/DDBJ databases">
        <title>De novo assembly and annotation of 12 fungi associated with fruit tree decline syndrome in Ontario, Canada.</title>
        <authorList>
            <person name="Sulman M."/>
            <person name="Ellouze W."/>
            <person name="Ilyukhin E."/>
        </authorList>
    </citation>
    <scope>NUCLEOTIDE SEQUENCE [LARGE SCALE GENOMIC DNA]</scope>
    <source>
        <strain evidence="1 2">M169</strain>
    </source>
</reference>
<name>A0ABR1P8W8_DIAER</name>
<accession>A0ABR1P8W8</accession>
<comment type="caution">
    <text evidence="1">The sequence shown here is derived from an EMBL/GenBank/DDBJ whole genome shotgun (WGS) entry which is preliminary data.</text>
</comment>
<dbReference type="Proteomes" id="UP001430848">
    <property type="component" value="Unassembled WGS sequence"/>
</dbReference>
<dbReference type="EMBL" id="JAKNSF020000028">
    <property type="protein sequence ID" value="KAK7729661.1"/>
    <property type="molecule type" value="Genomic_DNA"/>
</dbReference>
<evidence type="ECO:0000313" key="2">
    <source>
        <dbReference type="Proteomes" id="UP001430848"/>
    </source>
</evidence>
<keyword evidence="2" id="KW-1185">Reference proteome</keyword>
<evidence type="ECO:0008006" key="3">
    <source>
        <dbReference type="Google" id="ProtNLM"/>
    </source>
</evidence>
<protein>
    <recommendedName>
        <fullName evidence="3">Methyltransferase</fullName>
    </recommendedName>
</protein>
<proteinExistence type="predicted"/>